<accession>A0A0C3QDU5</accession>
<name>A0A0C3QDU5_9AGAM</name>
<organism evidence="1 2">
    <name type="scientific">Tulasnella calospora MUT 4182</name>
    <dbReference type="NCBI Taxonomy" id="1051891"/>
    <lineage>
        <taxon>Eukaryota</taxon>
        <taxon>Fungi</taxon>
        <taxon>Dikarya</taxon>
        <taxon>Basidiomycota</taxon>
        <taxon>Agaricomycotina</taxon>
        <taxon>Agaricomycetes</taxon>
        <taxon>Cantharellales</taxon>
        <taxon>Tulasnellaceae</taxon>
        <taxon>Tulasnella</taxon>
    </lineage>
</organism>
<reference evidence="1 2" key="1">
    <citation type="submission" date="2014-04" db="EMBL/GenBank/DDBJ databases">
        <authorList>
            <consortium name="DOE Joint Genome Institute"/>
            <person name="Kuo A."/>
            <person name="Girlanda M."/>
            <person name="Perotto S."/>
            <person name="Kohler A."/>
            <person name="Nagy L.G."/>
            <person name="Floudas D."/>
            <person name="Copeland A."/>
            <person name="Barry K.W."/>
            <person name="Cichocki N."/>
            <person name="Veneault-Fourrey C."/>
            <person name="LaButti K."/>
            <person name="Lindquist E.A."/>
            <person name="Lipzen A."/>
            <person name="Lundell T."/>
            <person name="Morin E."/>
            <person name="Murat C."/>
            <person name="Sun H."/>
            <person name="Tunlid A."/>
            <person name="Henrissat B."/>
            <person name="Grigoriev I.V."/>
            <person name="Hibbett D.S."/>
            <person name="Martin F."/>
            <person name="Nordberg H.P."/>
            <person name="Cantor M.N."/>
            <person name="Hua S.X."/>
        </authorList>
    </citation>
    <scope>NUCLEOTIDE SEQUENCE [LARGE SCALE GENOMIC DNA]</scope>
    <source>
        <strain evidence="1 2">MUT 4182</strain>
    </source>
</reference>
<protein>
    <submittedName>
        <fullName evidence="1">Uncharacterized protein</fullName>
    </submittedName>
</protein>
<reference evidence="2" key="2">
    <citation type="submission" date="2015-01" db="EMBL/GenBank/DDBJ databases">
        <title>Evolutionary Origins and Diversification of the Mycorrhizal Mutualists.</title>
        <authorList>
            <consortium name="DOE Joint Genome Institute"/>
            <consortium name="Mycorrhizal Genomics Consortium"/>
            <person name="Kohler A."/>
            <person name="Kuo A."/>
            <person name="Nagy L.G."/>
            <person name="Floudas D."/>
            <person name="Copeland A."/>
            <person name="Barry K.W."/>
            <person name="Cichocki N."/>
            <person name="Veneault-Fourrey C."/>
            <person name="LaButti K."/>
            <person name="Lindquist E.A."/>
            <person name="Lipzen A."/>
            <person name="Lundell T."/>
            <person name="Morin E."/>
            <person name="Murat C."/>
            <person name="Riley R."/>
            <person name="Ohm R."/>
            <person name="Sun H."/>
            <person name="Tunlid A."/>
            <person name="Henrissat B."/>
            <person name="Grigoriev I.V."/>
            <person name="Hibbett D.S."/>
            <person name="Martin F."/>
        </authorList>
    </citation>
    <scope>NUCLEOTIDE SEQUENCE [LARGE SCALE GENOMIC DNA]</scope>
    <source>
        <strain evidence="2">MUT 4182</strain>
    </source>
</reference>
<feature type="non-terminal residue" evidence="1">
    <location>
        <position position="1"/>
    </location>
</feature>
<evidence type="ECO:0000313" key="2">
    <source>
        <dbReference type="Proteomes" id="UP000054248"/>
    </source>
</evidence>
<sequence length="73" mass="8301">ISELELLHRVVLRRHQAIASQEWAYISPLQAVSIAHGDDWDLEGHCKDQLDEIQGLIAGGNLMIRLQRWGSSR</sequence>
<gene>
    <name evidence="1" type="ORF">M407DRAFT_244949</name>
</gene>
<proteinExistence type="predicted"/>
<evidence type="ECO:0000313" key="1">
    <source>
        <dbReference type="EMBL" id="KIO23059.1"/>
    </source>
</evidence>
<dbReference type="Proteomes" id="UP000054248">
    <property type="component" value="Unassembled WGS sequence"/>
</dbReference>
<dbReference type="AlphaFoldDB" id="A0A0C3QDU5"/>
<dbReference type="HOGENOM" id="CLU_2711833_0_0_1"/>
<keyword evidence="2" id="KW-1185">Reference proteome</keyword>
<dbReference type="EMBL" id="KN823094">
    <property type="protein sequence ID" value="KIO23059.1"/>
    <property type="molecule type" value="Genomic_DNA"/>
</dbReference>
<dbReference type="OrthoDB" id="3299043at2759"/>